<feature type="DNA-binding region" description="H-T-H motif" evidence="4">
    <location>
        <begin position="59"/>
        <end position="78"/>
    </location>
</feature>
<sequence>MAAQNKRADPGGPGGRQPEASLWERLERPAPTPRNTLTPATLAEAAVRIADAEGMQAVTMRRLASELRVAPMAAYRHVSGKDDLWALMVDRVAVELVVPDEVTGWREVLREMALRTRGTTLAHPWLTTVPAPLSLLTPHRIAAAERQIAALDGHGLDADTLMVAFRTVNAYVQGAVQAEVALRAYMDEQGWASGDDIRLGLAPTMKWLMGTDRYPVYGATLRALRRRDDPAWEFATGLDCVLDGLAARLGLP</sequence>
<keyword evidence="8" id="KW-1185">Reference proteome</keyword>
<dbReference type="EMBL" id="LFBV01000001">
    <property type="protein sequence ID" value="OKH96116.1"/>
    <property type="molecule type" value="Genomic_DNA"/>
</dbReference>
<dbReference type="Gene3D" id="1.10.10.60">
    <property type="entry name" value="Homeodomain-like"/>
    <property type="match status" value="1"/>
</dbReference>
<dbReference type="InterPro" id="IPR004111">
    <property type="entry name" value="Repressor_TetR_C"/>
</dbReference>
<keyword evidence="2 4" id="KW-0238">DNA-binding</keyword>
<dbReference type="InterPro" id="IPR009057">
    <property type="entry name" value="Homeodomain-like_sf"/>
</dbReference>
<accession>A0A1Q4VE55</accession>
<evidence type="ECO:0000256" key="1">
    <source>
        <dbReference type="ARBA" id="ARBA00023015"/>
    </source>
</evidence>
<evidence type="ECO:0000256" key="4">
    <source>
        <dbReference type="PROSITE-ProRule" id="PRU00335"/>
    </source>
</evidence>
<comment type="caution">
    <text evidence="7">The sequence shown here is derived from an EMBL/GenBank/DDBJ whole genome shotgun (WGS) entry which is preliminary data.</text>
</comment>
<proteinExistence type="predicted"/>
<gene>
    <name evidence="7" type="ORF">AB852_05540</name>
</gene>
<protein>
    <submittedName>
        <fullName evidence="7">TetR family transcriptional regulator</fullName>
    </submittedName>
</protein>
<dbReference type="RefSeq" id="WP_073784153.1">
    <property type="nucleotide sequence ID" value="NZ_LFBV01000001.1"/>
</dbReference>
<dbReference type="PROSITE" id="PS50977">
    <property type="entry name" value="HTH_TETR_2"/>
    <property type="match status" value="1"/>
</dbReference>
<dbReference type="STRING" id="1048205.AB852_05540"/>
<name>A0A1Q4VE55_9ACTN</name>
<dbReference type="Gene3D" id="1.10.357.10">
    <property type="entry name" value="Tetracycline Repressor, domain 2"/>
    <property type="match status" value="1"/>
</dbReference>
<feature type="domain" description="HTH tetR-type" evidence="6">
    <location>
        <begin position="36"/>
        <end position="96"/>
    </location>
</feature>
<dbReference type="Pfam" id="PF00440">
    <property type="entry name" value="TetR_N"/>
    <property type="match status" value="1"/>
</dbReference>
<keyword evidence="3" id="KW-0804">Transcription</keyword>
<dbReference type="InterPro" id="IPR036271">
    <property type="entry name" value="Tet_transcr_reg_TetR-rel_C_sf"/>
</dbReference>
<evidence type="ECO:0000313" key="8">
    <source>
        <dbReference type="Proteomes" id="UP000186455"/>
    </source>
</evidence>
<evidence type="ECO:0000313" key="7">
    <source>
        <dbReference type="EMBL" id="OKH96116.1"/>
    </source>
</evidence>
<dbReference type="Proteomes" id="UP000186455">
    <property type="component" value="Unassembled WGS sequence"/>
</dbReference>
<dbReference type="GO" id="GO:0003677">
    <property type="term" value="F:DNA binding"/>
    <property type="evidence" value="ECO:0007669"/>
    <property type="project" value="UniProtKB-UniRule"/>
</dbReference>
<dbReference type="AlphaFoldDB" id="A0A1Q4VE55"/>
<dbReference type="SUPFAM" id="SSF46689">
    <property type="entry name" value="Homeodomain-like"/>
    <property type="match status" value="1"/>
</dbReference>
<dbReference type="InterPro" id="IPR001647">
    <property type="entry name" value="HTH_TetR"/>
</dbReference>
<organism evidence="7 8">
    <name type="scientific">Streptomyces uncialis</name>
    <dbReference type="NCBI Taxonomy" id="1048205"/>
    <lineage>
        <taxon>Bacteria</taxon>
        <taxon>Bacillati</taxon>
        <taxon>Actinomycetota</taxon>
        <taxon>Actinomycetes</taxon>
        <taxon>Kitasatosporales</taxon>
        <taxon>Streptomycetaceae</taxon>
        <taxon>Streptomyces</taxon>
    </lineage>
</organism>
<evidence type="ECO:0000256" key="3">
    <source>
        <dbReference type="ARBA" id="ARBA00023163"/>
    </source>
</evidence>
<reference evidence="7 8" key="1">
    <citation type="submission" date="2015-06" db="EMBL/GenBank/DDBJ databases">
        <title>Cloning and characterization of the uncialamcin biosynthetic gene cluster.</title>
        <authorList>
            <person name="Yan X."/>
            <person name="Huang T."/>
            <person name="Ge H."/>
            <person name="Shen B."/>
        </authorList>
    </citation>
    <scope>NUCLEOTIDE SEQUENCE [LARGE SCALE GENOMIC DNA]</scope>
    <source>
        <strain evidence="7 8">DCA2648</strain>
    </source>
</reference>
<keyword evidence="1" id="KW-0805">Transcription regulation</keyword>
<evidence type="ECO:0000256" key="5">
    <source>
        <dbReference type="SAM" id="MobiDB-lite"/>
    </source>
</evidence>
<feature type="region of interest" description="Disordered" evidence="5">
    <location>
        <begin position="1"/>
        <end position="22"/>
    </location>
</feature>
<dbReference type="Pfam" id="PF02909">
    <property type="entry name" value="TetR_C_1"/>
    <property type="match status" value="1"/>
</dbReference>
<dbReference type="SUPFAM" id="SSF48498">
    <property type="entry name" value="Tetracyclin repressor-like, C-terminal domain"/>
    <property type="match status" value="1"/>
</dbReference>
<dbReference type="GO" id="GO:0045892">
    <property type="term" value="P:negative regulation of DNA-templated transcription"/>
    <property type="evidence" value="ECO:0007669"/>
    <property type="project" value="InterPro"/>
</dbReference>
<evidence type="ECO:0000256" key="2">
    <source>
        <dbReference type="ARBA" id="ARBA00023125"/>
    </source>
</evidence>
<evidence type="ECO:0000259" key="6">
    <source>
        <dbReference type="PROSITE" id="PS50977"/>
    </source>
</evidence>